<name>A0A4P6F9S9_9MICO</name>
<dbReference type="Proteomes" id="UP000291259">
    <property type="component" value="Chromosome"/>
</dbReference>
<evidence type="ECO:0008006" key="3">
    <source>
        <dbReference type="Google" id="ProtNLM"/>
    </source>
</evidence>
<sequence length="526" mass="55026">MSDDLTITTGGGTRVADEDLLAEAFRLGAIRTTVVDWCDRVARIRRGLEHDGFGDVVAAMSGGYEPTWALRDAESKLTKVAGHCEDLCSALDQAAKNYGATERAIKSIFDLGVRWAAATAAYTFPLWAEQAAVVGGILWGASAIGLWDPKATQSQLMNQPWFVEFVRSASGAVDEVALARAGVPPLLAVLLGQRTETPQNAAILMGLAGAAALVGSKAFVETPITVRRADGAPANRLMGVRSAAAPKPATVPPPDGFEDLAERVPEADDGDPQIVVEVYGEGDDKRFVVYVTGTIDWSMVPGGQPLDFTNDVSDVADDSGFDMSALAGYDSSAASRAVRAALEQSGWSPEDRFMAVGFSGGGAAVADLISDPSLNAVAGVTFGAPTAQTDTGEVPLVNFAHAEDLVPATAGRGVHAPGVIELHRNALDPDGEYDPVAAHSMPLYSDTAALADRSESPEVQEARALVQDFVGDEPGTRIEFIAERRHTVVPGPAIDPPPFDPDFSKMPGIALGYEEGAAVSPSTAAR</sequence>
<dbReference type="AlphaFoldDB" id="A0A4P6F9S9"/>
<accession>A0A4P6F9S9</accession>
<evidence type="ECO:0000313" key="2">
    <source>
        <dbReference type="Proteomes" id="UP000291259"/>
    </source>
</evidence>
<reference evidence="1 2" key="1">
    <citation type="submission" date="2019-01" db="EMBL/GenBank/DDBJ databases">
        <title>Genome sequencing of strain FW100M-8.</title>
        <authorList>
            <person name="Heo J."/>
            <person name="Kim S.-J."/>
            <person name="Kim J.-S."/>
            <person name="Hong S.-B."/>
            <person name="Kwon S.-W."/>
        </authorList>
    </citation>
    <scope>NUCLEOTIDE SEQUENCE [LARGE SCALE GENOMIC DNA]</scope>
    <source>
        <strain evidence="1 2">FW100M-8</strain>
    </source>
</reference>
<evidence type="ECO:0000313" key="1">
    <source>
        <dbReference type="EMBL" id="QAY72682.1"/>
    </source>
</evidence>
<gene>
    <name evidence="1" type="ORF">ET445_04285</name>
</gene>
<dbReference type="KEGG" id="agf:ET445_04285"/>
<organism evidence="1 2">
    <name type="scientific">Agromyces protaetiae</name>
    <dbReference type="NCBI Taxonomy" id="2509455"/>
    <lineage>
        <taxon>Bacteria</taxon>
        <taxon>Bacillati</taxon>
        <taxon>Actinomycetota</taxon>
        <taxon>Actinomycetes</taxon>
        <taxon>Micrococcales</taxon>
        <taxon>Microbacteriaceae</taxon>
        <taxon>Agromyces</taxon>
    </lineage>
</organism>
<protein>
    <recommendedName>
        <fullName evidence="3">Alpha/beta hydrolase</fullName>
    </recommendedName>
</protein>
<dbReference type="RefSeq" id="WP_129189143.1">
    <property type="nucleotide sequence ID" value="NZ_CP035491.1"/>
</dbReference>
<proteinExistence type="predicted"/>
<dbReference type="InterPro" id="IPR029058">
    <property type="entry name" value="AB_hydrolase_fold"/>
</dbReference>
<dbReference type="SUPFAM" id="SSF53474">
    <property type="entry name" value="alpha/beta-Hydrolases"/>
    <property type="match status" value="1"/>
</dbReference>
<dbReference type="Gene3D" id="3.40.50.1820">
    <property type="entry name" value="alpha/beta hydrolase"/>
    <property type="match status" value="1"/>
</dbReference>
<dbReference type="EMBL" id="CP035491">
    <property type="protein sequence ID" value="QAY72682.1"/>
    <property type="molecule type" value="Genomic_DNA"/>
</dbReference>
<keyword evidence="2" id="KW-1185">Reference proteome</keyword>
<dbReference type="OrthoDB" id="4790882at2"/>